<dbReference type="EMBL" id="CAMXCT010004013">
    <property type="protein sequence ID" value="CAI4007313.1"/>
    <property type="molecule type" value="Genomic_DNA"/>
</dbReference>
<dbReference type="PANTHER" id="PTHR46098">
    <property type="entry name" value="TRNA (CYTOSINE(38)-C(5))-METHYLTRANSFERASE"/>
    <property type="match status" value="1"/>
</dbReference>
<dbReference type="InterPro" id="IPR050750">
    <property type="entry name" value="C5-MTase"/>
</dbReference>
<evidence type="ECO:0000256" key="1">
    <source>
        <dbReference type="ARBA" id="ARBA00022603"/>
    </source>
</evidence>
<evidence type="ECO:0000313" key="5">
    <source>
        <dbReference type="EMBL" id="CAL4794625.1"/>
    </source>
</evidence>
<dbReference type="Pfam" id="PF00145">
    <property type="entry name" value="DNA_methylase"/>
    <property type="match status" value="1"/>
</dbReference>
<name>A0A9P1DCF7_9DINO</name>
<reference evidence="4" key="1">
    <citation type="submission" date="2022-10" db="EMBL/GenBank/DDBJ databases">
        <authorList>
            <person name="Chen Y."/>
            <person name="Dougan E. K."/>
            <person name="Chan C."/>
            <person name="Rhodes N."/>
            <person name="Thang M."/>
        </authorList>
    </citation>
    <scope>NUCLEOTIDE SEQUENCE</scope>
</reference>
<dbReference type="PANTHER" id="PTHR46098:SF1">
    <property type="entry name" value="TRNA (CYTOSINE(38)-C(5))-METHYLTRANSFERASE"/>
    <property type="match status" value="1"/>
</dbReference>
<keyword evidence="1 5" id="KW-0489">Methyltransferase</keyword>
<dbReference type="AlphaFoldDB" id="A0A9P1DCF7"/>
<dbReference type="InterPro" id="IPR029063">
    <property type="entry name" value="SAM-dependent_MTases_sf"/>
</dbReference>
<evidence type="ECO:0000313" key="6">
    <source>
        <dbReference type="Proteomes" id="UP001152797"/>
    </source>
</evidence>
<evidence type="ECO:0000256" key="3">
    <source>
        <dbReference type="ARBA" id="ARBA00022691"/>
    </source>
</evidence>
<sequence>MTDLASMIVFYLGLKTNTTTLERNLGELCRQLAAHSGPGDEGGRTMAAVLEVALDGPKSARELFESSHSQSGQHQLAPSHFARSCAKMWVHCFGRRFQYKYSFKHQEGPAKPRAALKGSARSSFANFQRKHGEAMSSLNKAGEKVQKRGLAVPSFIEGMALPLQPPDMSKQLQDEEQEICHMSQLLRNQVAQLFKLQDPKASSLKLPSGCVNVALISVSDADLFVVEQLSDLDLKTEDNPQWVISANSPPEHALYTDVLNSAEEVVPYIDLYVAGFSCKPFSMLHVNTRLLEEDQAKIFYSVVTRVRKSQPASFVLENVPGIQRCMDEVMQTLRDLGYMVVVHLLNPTDLGEPVSRPRYYFVGVRQDVAIVGEEVAQGMYNHIWQRLKSSSGPAVPLGKRLLPAEHKLVLENQSLRQQRWEDAKAANFGGDSRSQKWKQRHAAWQLEHAESQIQPDPSRPSPDELFLHLPRERDVWKNLLTDKSMPRLAVADLSQSLGRVPLRSDCTPTITPGSHVVVSEARRMLAPMEKLLLHCLPVHTMSFEGITDAELEDMGENMMHLQTVGVAMLVAIALVDWAQPGSRCGRLPQEGNMVLAVHAVPSAPMPAARKKSLTAAEKKLERQLRERFGLKVGIKRRVKVDASRLKSQKKVKLPCLPLHKACLRGTRWAG</sequence>
<evidence type="ECO:0000313" key="4">
    <source>
        <dbReference type="EMBL" id="CAI4007313.1"/>
    </source>
</evidence>
<protein>
    <submittedName>
        <fullName evidence="5">Type II methyltransferase M.NlaIV (M.NlaIV) (Cytosine-specific methyltransferase NlaIV) (Modification methylase NlaIV)</fullName>
    </submittedName>
</protein>
<dbReference type="InterPro" id="IPR001525">
    <property type="entry name" value="C5_MeTfrase"/>
</dbReference>
<organism evidence="4">
    <name type="scientific">Cladocopium goreaui</name>
    <dbReference type="NCBI Taxonomy" id="2562237"/>
    <lineage>
        <taxon>Eukaryota</taxon>
        <taxon>Sar</taxon>
        <taxon>Alveolata</taxon>
        <taxon>Dinophyceae</taxon>
        <taxon>Suessiales</taxon>
        <taxon>Symbiodiniaceae</taxon>
        <taxon>Cladocopium</taxon>
    </lineage>
</organism>
<proteinExistence type="predicted"/>
<reference evidence="5 6" key="2">
    <citation type="submission" date="2024-05" db="EMBL/GenBank/DDBJ databases">
        <authorList>
            <person name="Chen Y."/>
            <person name="Shah S."/>
            <person name="Dougan E. K."/>
            <person name="Thang M."/>
            <person name="Chan C."/>
        </authorList>
    </citation>
    <scope>NUCLEOTIDE SEQUENCE [LARGE SCALE GENOMIC DNA]</scope>
</reference>
<keyword evidence="2" id="KW-0808">Transferase</keyword>
<gene>
    <name evidence="4" type="ORF">C1SCF055_LOCUS32877</name>
</gene>
<dbReference type="Proteomes" id="UP001152797">
    <property type="component" value="Unassembled WGS sequence"/>
</dbReference>
<evidence type="ECO:0000256" key="2">
    <source>
        <dbReference type="ARBA" id="ARBA00022679"/>
    </source>
</evidence>
<keyword evidence="6" id="KW-1185">Reference proteome</keyword>
<dbReference type="GO" id="GO:0008168">
    <property type="term" value="F:methyltransferase activity"/>
    <property type="evidence" value="ECO:0007669"/>
    <property type="project" value="UniProtKB-KW"/>
</dbReference>
<dbReference type="OrthoDB" id="447722at2759"/>
<accession>A0A9P1DCF7</accession>
<dbReference type="GO" id="GO:0032259">
    <property type="term" value="P:methylation"/>
    <property type="evidence" value="ECO:0007669"/>
    <property type="project" value="UniProtKB-KW"/>
</dbReference>
<dbReference type="EMBL" id="CAMXCT020004013">
    <property type="protein sequence ID" value="CAL1160688.1"/>
    <property type="molecule type" value="Genomic_DNA"/>
</dbReference>
<dbReference type="Gene3D" id="3.40.50.150">
    <property type="entry name" value="Vaccinia Virus protein VP39"/>
    <property type="match status" value="1"/>
</dbReference>
<comment type="caution">
    <text evidence="4">The sequence shown here is derived from an EMBL/GenBank/DDBJ whole genome shotgun (WGS) entry which is preliminary data.</text>
</comment>
<keyword evidence="3" id="KW-0949">S-adenosyl-L-methionine</keyword>
<dbReference type="EMBL" id="CAMXCT030004013">
    <property type="protein sequence ID" value="CAL4794625.1"/>
    <property type="molecule type" value="Genomic_DNA"/>
</dbReference>
<dbReference type="SUPFAM" id="SSF53335">
    <property type="entry name" value="S-adenosyl-L-methionine-dependent methyltransferases"/>
    <property type="match status" value="1"/>
</dbReference>